<organism evidence="2 3">
    <name type="scientific">Oceanobacillus jeddahense</name>
    <dbReference type="NCBI Taxonomy" id="1462527"/>
    <lineage>
        <taxon>Bacteria</taxon>
        <taxon>Bacillati</taxon>
        <taxon>Bacillota</taxon>
        <taxon>Bacilli</taxon>
        <taxon>Bacillales</taxon>
        <taxon>Bacillaceae</taxon>
        <taxon>Oceanobacillus</taxon>
    </lineage>
</organism>
<keyword evidence="2" id="KW-0813">Transport</keyword>
<dbReference type="Gene3D" id="3.40.930.10">
    <property type="entry name" value="Mannitol-specific EII, Chain A"/>
    <property type="match status" value="1"/>
</dbReference>
<dbReference type="InterPro" id="IPR016152">
    <property type="entry name" value="PTrfase/Anion_transptr"/>
</dbReference>
<dbReference type="PANTHER" id="PTHR47738:SF3">
    <property type="entry name" value="PHOSPHOTRANSFERASE SYSTEM MANNITOL_FRUCTOSE-SPECIFIC IIA DOMAIN CONTAINING PROTEIN"/>
    <property type="match status" value="1"/>
</dbReference>
<evidence type="ECO:0000259" key="1">
    <source>
        <dbReference type="PROSITE" id="PS51094"/>
    </source>
</evidence>
<sequence>MDSIKSLFDRELIFIEDAQDQEEIFNRIGKILYEKEIVHADFIEGLIERECEHPTGLDLSPVADDISNVAIPHTEIEYCRSKNIVFVKLNKPIMFYNMIVPEQKIAVKYLFFIINNEKSNQTNVLSELMGFLTVPENIKHLETLKTNDDIYQFLTRQMIKN</sequence>
<evidence type="ECO:0000313" key="3">
    <source>
        <dbReference type="Proteomes" id="UP001059773"/>
    </source>
</evidence>
<feature type="domain" description="PTS EIIA type-2" evidence="1">
    <location>
        <begin position="5"/>
        <end position="157"/>
    </location>
</feature>
<protein>
    <submittedName>
        <fullName evidence="2">PTS sugar transporter subunit IIA</fullName>
    </submittedName>
</protein>
<evidence type="ECO:0000313" key="2">
    <source>
        <dbReference type="EMBL" id="UUI04455.1"/>
    </source>
</evidence>
<accession>A0ABY5JW26</accession>
<gene>
    <name evidence="2" type="ORF">NP439_07320</name>
</gene>
<dbReference type="Pfam" id="PF00359">
    <property type="entry name" value="PTS_EIIA_2"/>
    <property type="match status" value="1"/>
</dbReference>
<reference evidence="2" key="1">
    <citation type="submission" date="2022-07" db="EMBL/GenBank/DDBJ databases">
        <title>FELIX.</title>
        <authorList>
            <person name="Wan K.H."/>
            <person name="Park S."/>
            <person name="Lawrence Q."/>
            <person name="Eichenberger J.P."/>
            <person name="Booth B.W."/>
            <person name="Piaggio A.J."/>
            <person name="Chandler J.C."/>
            <person name="Franklin A.B."/>
            <person name="Celniker S.E."/>
        </authorList>
    </citation>
    <scope>NUCLEOTIDE SEQUENCE</scope>
    <source>
        <strain evidence="2">QA-1986 374</strain>
    </source>
</reference>
<dbReference type="RefSeq" id="WP_256709359.1">
    <property type="nucleotide sequence ID" value="NZ_CP101914.1"/>
</dbReference>
<dbReference type="InterPro" id="IPR051541">
    <property type="entry name" value="PTS_SugarTrans_NitroReg"/>
</dbReference>
<dbReference type="PROSITE" id="PS51094">
    <property type="entry name" value="PTS_EIIA_TYPE_2"/>
    <property type="match status" value="1"/>
</dbReference>
<dbReference type="CDD" id="cd00211">
    <property type="entry name" value="PTS_IIA_fru"/>
    <property type="match status" value="1"/>
</dbReference>
<keyword evidence="3" id="KW-1185">Reference proteome</keyword>
<name>A0ABY5JW26_9BACI</name>
<dbReference type="InterPro" id="IPR002178">
    <property type="entry name" value="PTS_EIIA_type-2_dom"/>
</dbReference>
<dbReference type="EMBL" id="CP101914">
    <property type="protein sequence ID" value="UUI04455.1"/>
    <property type="molecule type" value="Genomic_DNA"/>
</dbReference>
<dbReference type="Proteomes" id="UP001059773">
    <property type="component" value="Chromosome"/>
</dbReference>
<proteinExistence type="predicted"/>
<keyword evidence="2" id="KW-0762">Sugar transport</keyword>
<dbReference type="PANTHER" id="PTHR47738">
    <property type="entry name" value="PTS SYSTEM FRUCTOSE-LIKE EIIA COMPONENT-RELATED"/>
    <property type="match status" value="1"/>
</dbReference>
<dbReference type="SUPFAM" id="SSF55804">
    <property type="entry name" value="Phoshotransferase/anion transport protein"/>
    <property type="match status" value="1"/>
</dbReference>